<comment type="caution">
    <text evidence="4">The sequence shown here is derived from an EMBL/GenBank/DDBJ whole genome shotgun (WGS) entry which is preliminary data.</text>
</comment>
<sequence>MRRWLWLLLIPALPAALTVALVSVGLLFGGGTPPAQAACGAAGPGIKDGTVPNGWGPAVAQAAQASGIPASVLAAQLEAESGWNPRAASPAGARGLAQFMPGTWEAYGGGKDIEDPLAAIAAQGRYMGELYRQAQAIAAKSGTDPLALALAGHNAGIGAVQIFHGIPPYAETQAYVSKILANSAKYAAAQGAASPSSSSAAPPAQGACAQAGAAGDGNDLPWAWAPVGAPSPLGMYSRECVDFALWRVNQELGGKNGDFKATNATFRGDGHLLGSANTPATATSPAYSWLTGWQVKGWPTGNTPKPGAVVYYAPGVGGADSVYGHVAVVKALNGDGTYVEEGYNGNPAPDDHKYYTRTVKDTVPSAFLYVPQKG</sequence>
<dbReference type="PANTHER" id="PTHR37423:SF2">
    <property type="entry name" value="MEMBRANE-BOUND LYTIC MUREIN TRANSGLYCOSYLASE C"/>
    <property type="match status" value="1"/>
</dbReference>
<feature type="signal peptide" evidence="2">
    <location>
        <begin position="1"/>
        <end position="37"/>
    </location>
</feature>
<dbReference type="Gene3D" id="3.90.1720.10">
    <property type="entry name" value="endopeptidase domain like (from Nostoc punctiforme)"/>
    <property type="match status" value="1"/>
</dbReference>
<dbReference type="RefSeq" id="WP_323280873.1">
    <property type="nucleotide sequence ID" value="NZ_JAYGGQ010000019.1"/>
</dbReference>
<dbReference type="PROSITE" id="PS50911">
    <property type="entry name" value="CHAP"/>
    <property type="match status" value="1"/>
</dbReference>
<keyword evidence="2" id="KW-0732">Signal</keyword>
<evidence type="ECO:0000256" key="1">
    <source>
        <dbReference type="SAM" id="MobiDB-lite"/>
    </source>
</evidence>
<dbReference type="Pfam" id="PF05257">
    <property type="entry name" value="CHAP"/>
    <property type="match status" value="1"/>
</dbReference>
<dbReference type="InterPro" id="IPR038765">
    <property type="entry name" value="Papain-like_cys_pep_sf"/>
</dbReference>
<dbReference type="PANTHER" id="PTHR37423">
    <property type="entry name" value="SOLUBLE LYTIC MUREIN TRANSGLYCOSYLASE-RELATED"/>
    <property type="match status" value="1"/>
</dbReference>
<dbReference type="EMBL" id="JAYGGQ010000019">
    <property type="protein sequence ID" value="MEA5456962.1"/>
    <property type="molecule type" value="Genomic_DNA"/>
</dbReference>
<name>A0ABU5TB88_9MICC</name>
<evidence type="ECO:0000313" key="4">
    <source>
        <dbReference type="EMBL" id="MEA5456962.1"/>
    </source>
</evidence>
<protein>
    <submittedName>
        <fullName evidence="4">Transglycosylase SLT domain-containing protein</fullName>
    </submittedName>
</protein>
<dbReference type="InterPro" id="IPR023346">
    <property type="entry name" value="Lysozyme-like_dom_sf"/>
</dbReference>
<evidence type="ECO:0000256" key="2">
    <source>
        <dbReference type="SAM" id="SignalP"/>
    </source>
</evidence>
<keyword evidence="5" id="KW-1185">Reference proteome</keyword>
<dbReference type="Proteomes" id="UP001304769">
    <property type="component" value="Unassembled WGS sequence"/>
</dbReference>
<dbReference type="Pfam" id="PF01464">
    <property type="entry name" value="SLT"/>
    <property type="match status" value="1"/>
</dbReference>
<dbReference type="SUPFAM" id="SSF53955">
    <property type="entry name" value="Lysozyme-like"/>
    <property type="match status" value="1"/>
</dbReference>
<evidence type="ECO:0000313" key="5">
    <source>
        <dbReference type="Proteomes" id="UP001304769"/>
    </source>
</evidence>
<organism evidence="4 5">
    <name type="scientific">Sinomonas terricola</name>
    <dbReference type="NCBI Taxonomy" id="3110330"/>
    <lineage>
        <taxon>Bacteria</taxon>
        <taxon>Bacillati</taxon>
        <taxon>Actinomycetota</taxon>
        <taxon>Actinomycetes</taxon>
        <taxon>Micrococcales</taxon>
        <taxon>Micrococcaceae</taxon>
        <taxon>Sinomonas</taxon>
    </lineage>
</organism>
<dbReference type="SUPFAM" id="SSF54001">
    <property type="entry name" value="Cysteine proteinases"/>
    <property type="match status" value="1"/>
</dbReference>
<feature type="region of interest" description="Disordered" evidence="1">
    <location>
        <begin position="193"/>
        <end position="212"/>
    </location>
</feature>
<feature type="domain" description="Peptidase C51" evidence="3">
    <location>
        <begin position="215"/>
        <end position="371"/>
    </location>
</feature>
<feature type="chain" id="PRO_5046040742" evidence="2">
    <location>
        <begin position="38"/>
        <end position="374"/>
    </location>
</feature>
<accession>A0ABU5TB88</accession>
<dbReference type="InterPro" id="IPR008258">
    <property type="entry name" value="Transglycosylase_SLT_dom_1"/>
</dbReference>
<proteinExistence type="predicted"/>
<dbReference type="Gene3D" id="1.10.530.10">
    <property type="match status" value="1"/>
</dbReference>
<dbReference type="CDD" id="cd00254">
    <property type="entry name" value="LT-like"/>
    <property type="match status" value="1"/>
</dbReference>
<evidence type="ECO:0000259" key="3">
    <source>
        <dbReference type="PROSITE" id="PS50911"/>
    </source>
</evidence>
<reference evidence="4 5" key="1">
    <citation type="submission" date="2023-12" db="EMBL/GenBank/DDBJ databases">
        <title>Sinomonas terricola sp. nov, isolated from litchi orchard soil in Guangdong, PR China.</title>
        <authorList>
            <person name="Jiaxin W."/>
            <person name="Yang Z."/>
            <person name="Honghui Z."/>
        </authorList>
    </citation>
    <scope>NUCLEOTIDE SEQUENCE [LARGE SCALE GENOMIC DNA]</scope>
    <source>
        <strain evidence="4 5">JGH33</strain>
    </source>
</reference>
<dbReference type="InterPro" id="IPR007921">
    <property type="entry name" value="CHAP_dom"/>
</dbReference>
<gene>
    <name evidence="4" type="ORF">SPF06_19745</name>
</gene>